<feature type="signal peptide" evidence="2">
    <location>
        <begin position="1"/>
        <end position="25"/>
    </location>
</feature>
<keyword evidence="2" id="KW-0732">Signal</keyword>
<name>A0A6G5A8M6_RHIMP</name>
<dbReference type="AlphaFoldDB" id="A0A6G5A8M6"/>
<feature type="chain" id="PRO_5026006184" evidence="2">
    <location>
        <begin position="26"/>
        <end position="138"/>
    </location>
</feature>
<feature type="region of interest" description="Disordered" evidence="1">
    <location>
        <begin position="85"/>
        <end position="130"/>
    </location>
</feature>
<sequence>MRIQSVPFFVLGFTVLFQLLDGVAGEQCPKKIWRRLGLTGFLSGCRYWCKGLLPRIGYEKDGTPCSSFFRSGVCRSGSCITDVPPDPSLQTTSGAPGVQNSRGVVQSRRSTAATTNSPAKVQANGTTASSSNVLALVK</sequence>
<proteinExistence type="predicted"/>
<feature type="compositionally biased region" description="Polar residues" evidence="1">
    <location>
        <begin position="88"/>
        <end position="130"/>
    </location>
</feature>
<evidence type="ECO:0000256" key="2">
    <source>
        <dbReference type="SAM" id="SignalP"/>
    </source>
</evidence>
<protein>
    <submittedName>
        <fullName evidence="3">Putative secreted protein</fullName>
    </submittedName>
</protein>
<dbReference type="EMBL" id="GIKN01004263">
    <property type="protein sequence ID" value="NIE46536.1"/>
    <property type="molecule type" value="Transcribed_RNA"/>
</dbReference>
<evidence type="ECO:0000256" key="1">
    <source>
        <dbReference type="SAM" id="MobiDB-lite"/>
    </source>
</evidence>
<evidence type="ECO:0000313" key="3">
    <source>
        <dbReference type="EMBL" id="NIE46536.1"/>
    </source>
</evidence>
<accession>A0A6G5A8M6</accession>
<reference evidence="3" key="1">
    <citation type="submission" date="2020-03" db="EMBL/GenBank/DDBJ databases">
        <title>A transcriptome and proteome of the tick Rhipicephalus microplus shaped by the genetic composition of its hosts and developmental stage.</title>
        <authorList>
            <person name="Garcia G.R."/>
            <person name="Ribeiro J.M.C."/>
            <person name="Maruyama S.R."/>
            <person name="Gardinasse L.G."/>
            <person name="Nelson K."/>
            <person name="Ferreira B.R."/>
            <person name="Andrade T.G."/>
            <person name="Santos I.K.F.M."/>
        </authorList>
    </citation>
    <scope>NUCLEOTIDE SEQUENCE</scope>
    <source>
        <strain evidence="3">NSGR</strain>
        <tissue evidence="3">Salivary glands</tissue>
    </source>
</reference>
<organism evidence="3">
    <name type="scientific">Rhipicephalus microplus</name>
    <name type="common">Cattle tick</name>
    <name type="synonym">Boophilus microplus</name>
    <dbReference type="NCBI Taxonomy" id="6941"/>
    <lineage>
        <taxon>Eukaryota</taxon>
        <taxon>Metazoa</taxon>
        <taxon>Ecdysozoa</taxon>
        <taxon>Arthropoda</taxon>
        <taxon>Chelicerata</taxon>
        <taxon>Arachnida</taxon>
        <taxon>Acari</taxon>
        <taxon>Parasitiformes</taxon>
        <taxon>Ixodida</taxon>
        <taxon>Ixodoidea</taxon>
        <taxon>Ixodidae</taxon>
        <taxon>Rhipicephalinae</taxon>
        <taxon>Rhipicephalus</taxon>
        <taxon>Boophilus</taxon>
    </lineage>
</organism>